<dbReference type="NCBIfam" id="TIGR01085">
    <property type="entry name" value="murE"/>
    <property type="match status" value="1"/>
</dbReference>
<keyword evidence="7 12" id="KW-0436">Ligase</keyword>
<evidence type="ECO:0000256" key="5">
    <source>
        <dbReference type="ARBA" id="ARBA00023306"/>
    </source>
</evidence>
<dbReference type="SUPFAM" id="SSF53623">
    <property type="entry name" value="MurD-like peptide ligases, catalytic domain"/>
    <property type="match status" value="1"/>
</dbReference>
<evidence type="ECO:0000259" key="9">
    <source>
        <dbReference type="Pfam" id="PF01225"/>
    </source>
</evidence>
<protein>
    <recommendedName>
        <fullName evidence="7">UDP-N-acetylmuramoyl-L-alanyl-D-glutamate--2,6-diaminopimelate ligase</fullName>
        <ecNumber evidence="7">6.3.2.13</ecNumber>
    </recommendedName>
    <alternativeName>
        <fullName evidence="7">Meso-A2pm-adding enzyme</fullName>
    </alternativeName>
    <alternativeName>
        <fullName evidence="7">Meso-diaminopimelate-adding enzyme</fullName>
    </alternativeName>
    <alternativeName>
        <fullName evidence="7">UDP-MurNAc-L-Ala-D-Glu:meso-diaminopimelate ligase</fullName>
    </alternativeName>
    <alternativeName>
        <fullName evidence="7">UDP-MurNAc-tripeptide synthetase</fullName>
    </alternativeName>
    <alternativeName>
        <fullName evidence="7">UDP-N-acetylmuramyl-tripeptide synthetase</fullName>
    </alternativeName>
</protein>
<dbReference type="GO" id="GO:0005737">
    <property type="term" value="C:cytoplasm"/>
    <property type="evidence" value="ECO:0007669"/>
    <property type="project" value="UniProtKB-SubCell"/>
</dbReference>
<feature type="binding site" evidence="7">
    <location>
        <begin position="106"/>
        <end position="112"/>
    </location>
    <ligand>
        <name>ATP</name>
        <dbReference type="ChEBI" id="CHEBI:30616"/>
    </ligand>
</feature>
<dbReference type="GO" id="GO:0009252">
    <property type="term" value="P:peptidoglycan biosynthetic process"/>
    <property type="evidence" value="ECO:0007669"/>
    <property type="project" value="UniProtKB-UniRule"/>
</dbReference>
<dbReference type="NCBIfam" id="NF001124">
    <property type="entry name" value="PRK00139.1-2"/>
    <property type="match status" value="1"/>
</dbReference>
<keyword evidence="5 7" id="KW-0131">Cell cycle</keyword>
<feature type="domain" description="Mur ligase N-terminal catalytic" evidence="9">
    <location>
        <begin position="21"/>
        <end position="94"/>
    </location>
</feature>
<dbReference type="UniPathway" id="UPA00219"/>
<dbReference type="Gene3D" id="3.40.1390.10">
    <property type="entry name" value="MurE/MurF, N-terminal domain"/>
    <property type="match status" value="1"/>
</dbReference>
<comment type="PTM">
    <text evidence="7">Carboxylation is probably crucial for Mg(2+) binding and, consequently, for the gamma-phosphate positioning of ATP.</text>
</comment>
<keyword evidence="7" id="KW-0067">ATP-binding</keyword>
<keyword evidence="13" id="KW-1185">Reference proteome</keyword>
<keyword evidence="7" id="KW-0547">Nucleotide-binding</keyword>
<keyword evidence="6 7" id="KW-0961">Cell wall biogenesis/degradation</keyword>
<gene>
    <name evidence="7" type="primary">murE</name>
    <name evidence="12" type="ORF">ABENE_08630</name>
</gene>
<evidence type="ECO:0000256" key="2">
    <source>
        <dbReference type="ARBA" id="ARBA00022618"/>
    </source>
</evidence>
<feature type="binding site" evidence="7">
    <location>
        <position position="385"/>
    </location>
    <ligand>
        <name>meso-2,6-diaminopimelate</name>
        <dbReference type="ChEBI" id="CHEBI:57791"/>
    </ligand>
</feature>
<comment type="caution">
    <text evidence="7">Lacks conserved residue(s) required for the propagation of feature annotation.</text>
</comment>
<keyword evidence="7" id="KW-0460">Magnesium</keyword>
<dbReference type="NCBIfam" id="NF001126">
    <property type="entry name" value="PRK00139.1-4"/>
    <property type="match status" value="1"/>
</dbReference>
<dbReference type="GO" id="GO:0071555">
    <property type="term" value="P:cell wall organization"/>
    <property type="evidence" value="ECO:0007669"/>
    <property type="project" value="UniProtKB-KW"/>
</dbReference>
<dbReference type="InterPro" id="IPR004101">
    <property type="entry name" value="Mur_ligase_C"/>
</dbReference>
<dbReference type="EC" id="6.3.2.13" evidence="7"/>
<feature type="domain" description="Mur ligase C-terminal" evidence="10">
    <location>
        <begin position="335"/>
        <end position="460"/>
    </location>
</feature>
<comment type="subcellular location">
    <subcellularLocation>
        <location evidence="7 8">Cytoplasm</location>
    </subcellularLocation>
</comment>
<dbReference type="Gene3D" id="3.40.1190.10">
    <property type="entry name" value="Mur-like, catalytic domain"/>
    <property type="match status" value="1"/>
</dbReference>
<dbReference type="Pfam" id="PF08245">
    <property type="entry name" value="Mur_ligase_M"/>
    <property type="match status" value="1"/>
</dbReference>
<evidence type="ECO:0000256" key="7">
    <source>
        <dbReference type="HAMAP-Rule" id="MF_00208"/>
    </source>
</evidence>
<comment type="catalytic activity">
    <reaction evidence="7">
        <text>UDP-N-acetyl-alpha-D-muramoyl-L-alanyl-D-glutamate + meso-2,6-diaminopimelate + ATP = UDP-N-acetyl-alpha-D-muramoyl-L-alanyl-gamma-D-glutamyl-meso-2,6-diaminopimelate + ADP + phosphate + H(+)</text>
        <dbReference type="Rhea" id="RHEA:23676"/>
        <dbReference type="ChEBI" id="CHEBI:15378"/>
        <dbReference type="ChEBI" id="CHEBI:30616"/>
        <dbReference type="ChEBI" id="CHEBI:43474"/>
        <dbReference type="ChEBI" id="CHEBI:57791"/>
        <dbReference type="ChEBI" id="CHEBI:83900"/>
        <dbReference type="ChEBI" id="CHEBI:83905"/>
        <dbReference type="ChEBI" id="CHEBI:456216"/>
        <dbReference type="EC" id="6.3.2.13"/>
    </reaction>
</comment>
<keyword evidence="7" id="KW-0963">Cytoplasm</keyword>
<dbReference type="InterPro" id="IPR000713">
    <property type="entry name" value="Mur_ligase_N"/>
</dbReference>
<dbReference type="InterPro" id="IPR035911">
    <property type="entry name" value="MurE/MurF_N"/>
</dbReference>
<dbReference type="InterPro" id="IPR005761">
    <property type="entry name" value="UDP-N-AcMur-Glu-dNH2Pim_ligase"/>
</dbReference>
<sequence>MSRALRLSDILRRDLDNDPMVTGVTADSRKVGEGVLFCALPGNAMDGRQFIPQAIRQGAAAILAPEGTVSENGSVVVNVSDVRRAYALAAKAFYGAQPKTCVAITGTNGKTSVATFCRQIFSRLGHTSASVGTLGVVTQDAAGVENAITGPGLTTPDAADLAKHMADMAADGVTHLTLEASSHGIDQRRLDGVSLVAAGFTNLTQDHLDYHATMEAYRTAKLRLFEQLLPRGRTAVLNADSDAYNAFAAMSIMSGLNVMSVGERSSHLCMTGRDLTVDGQILYLEYLGKKYETKLPLAGLFQASNALVAAGLAIAAGEDAGAVIHALSTLQGARGRLESAGTKGNGAEVYVDYAHTPDGLETVLKALRPHTQGKLVCVFGCGGDRDRGKRPQMGAIAQKLADRAIVTDDNPRTEDAAAIRAEVLAGMAKDAVEIADRKTAIFEAVAGLKTGDVLVVAGKGHEQGQIVGSVVLPFDDVSVVKSALK</sequence>
<dbReference type="EMBL" id="AWGB01000013">
    <property type="protein sequence ID" value="ESQ92432.1"/>
    <property type="molecule type" value="Genomic_DNA"/>
</dbReference>
<dbReference type="GO" id="GO:0000287">
    <property type="term" value="F:magnesium ion binding"/>
    <property type="evidence" value="ECO:0007669"/>
    <property type="project" value="UniProtKB-UniRule"/>
</dbReference>
<comment type="pathway">
    <text evidence="7 8">Cell wall biogenesis; peptidoglycan biosynthesis.</text>
</comment>
<proteinExistence type="inferred from homology"/>
<feature type="modified residue" description="N6-carboxylysine" evidence="7">
    <location>
        <position position="221"/>
    </location>
</feature>
<organism evidence="12 13">
    <name type="scientific">Asticcacaulis benevestitus DSM 16100 = ATCC BAA-896</name>
    <dbReference type="NCBI Taxonomy" id="1121022"/>
    <lineage>
        <taxon>Bacteria</taxon>
        <taxon>Pseudomonadati</taxon>
        <taxon>Pseudomonadota</taxon>
        <taxon>Alphaproteobacteria</taxon>
        <taxon>Caulobacterales</taxon>
        <taxon>Caulobacteraceae</taxon>
        <taxon>Asticcacaulis</taxon>
    </lineage>
</organism>
<dbReference type="HAMAP" id="MF_00208">
    <property type="entry name" value="MurE"/>
    <property type="match status" value="1"/>
</dbReference>
<keyword evidence="4 7" id="KW-0573">Peptidoglycan synthesis</keyword>
<evidence type="ECO:0000259" key="10">
    <source>
        <dbReference type="Pfam" id="PF02875"/>
    </source>
</evidence>
<feature type="binding site" evidence="7">
    <location>
        <position position="458"/>
    </location>
    <ligand>
        <name>meso-2,6-diaminopimelate</name>
        <dbReference type="ChEBI" id="CHEBI:57791"/>
    </ligand>
</feature>
<accession>V4PEQ0</accession>
<dbReference type="PANTHER" id="PTHR23135:SF4">
    <property type="entry name" value="UDP-N-ACETYLMURAMOYL-L-ALANYL-D-GLUTAMATE--2,6-DIAMINOPIMELATE LIGASE MURE HOMOLOG, CHLOROPLASTIC"/>
    <property type="match status" value="1"/>
</dbReference>
<dbReference type="GO" id="GO:0051301">
    <property type="term" value="P:cell division"/>
    <property type="evidence" value="ECO:0007669"/>
    <property type="project" value="UniProtKB-KW"/>
</dbReference>
<feature type="short sequence motif" description="Meso-diaminopimelate recognition motif" evidence="7">
    <location>
        <begin position="409"/>
        <end position="412"/>
    </location>
</feature>
<dbReference type="OrthoDB" id="9800958at2"/>
<feature type="binding site" evidence="7">
    <location>
        <position position="462"/>
    </location>
    <ligand>
        <name>meso-2,6-diaminopimelate</name>
        <dbReference type="ChEBI" id="CHEBI:57791"/>
    </ligand>
</feature>
<dbReference type="AlphaFoldDB" id="V4PEQ0"/>
<dbReference type="Gene3D" id="3.90.190.20">
    <property type="entry name" value="Mur ligase, C-terminal domain"/>
    <property type="match status" value="1"/>
</dbReference>
<dbReference type="RefSeq" id="WP_018080937.1">
    <property type="nucleotide sequence ID" value="NZ_AQWM01000003.1"/>
</dbReference>
<feature type="binding site" evidence="7">
    <location>
        <position position="28"/>
    </location>
    <ligand>
        <name>UDP-N-acetyl-alpha-D-muramoyl-L-alanyl-D-glutamate</name>
        <dbReference type="ChEBI" id="CHEBI:83900"/>
    </ligand>
</feature>
<keyword evidence="2 7" id="KW-0132">Cell division</keyword>
<comment type="similarity">
    <text evidence="1 7">Belongs to the MurCDEF family. MurE subfamily.</text>
</comment>
<dbReference type="Proteomes" id="UP000017837">
    <property type="component" value="Unassembled WGS sequence"/>
</dbReference>
<evidence type="ECO:0000313" key="12">
    <source>
        <dbReference type="EMBL" id="ESQ92432.1"/>
    </source>
</evidence>
<dbReference type="InterPro" id="IPR013221">
    <property type="entry name" value="Mur_ligase_cen"/>
</dbReference>
<dbReference type="PANTHER" id="PTHR23135">
    <property type="entry name" value="MUR LIGASE FAMILY MEMBER"/>
    <property type="match status" value="1"/>
</dbReference>
<comment type="function">
    <text evidence="7">Catalyzes the addition of meso-diaminopimelic acid to the nucleotide precursor UDP-N-acetylmuramoyl-L-alanyl-D-glutamate (UMAG) in the biosynthesis of bacterial cell-wall peptidoglycan.</text>
</comment>
<dbReference type="InterPro" id="IPR036615">
    <property type="entry name" value="Mur_ligase_C_dom_sf"/>
</dbReference>
<dbReference type="SUPFAM" id="SSF63418">
    <property type="entry name" value="MurE/MurF N-terminal domain"/>
    <property type="match status" value="1"/>
</dbReference>
<feature type="binding site" evidence="7">
    <location>
        <position position="181"/>
    </location>
    <ligand>
        <name>UDP-N-acetyl-alpha-D-muramoyl-L-alanyl-D-glutamate</name>
        <dbReference type="ChEBI" id="CHEBI:83900"/>
    </ligand>
</feature>
<evidence type="ECO:0000256" key="6">
    <source>
        <dbReference type="ARBA" id="ARBA00023316"/>
    </source>
</evidence>
<dbReference type="STRING" id="1121022.GCA_000376105_01272"/>
<feature type="domain" description="Mur ligase central" evidence="11">
    <location>
        <begin position="104"/>
        <end position="313"/>
    </location>
</feature>
<dbReference type="InterPro" id="IPR036565">
    <property type="entry name" value="Mur-like_cat_sf"/>
</dbReference>
<dbReference type="PATRIC" id="fig|1121022.4.peg.1737"/>
<dbReference type="GO" id="GO:0008765">
    <property type="term" value="F:UDP-N-acetylmuramoylalanyl-D-glutamate-2,6-diaminopimelate ligase activity"/>
    <property type="evidence" value="ECO:0007669"/>
    <property type="project" value="UniProtKB-UniRule"/>
</dbReference>
<keyword evidence="3 7" id="KW-0133">Cell shape</keyword>
<evidence type="ECO:0000256" key="3">
    <source>
        <dbReference type="ARBA" id="ARBA00022960"/>
    </source>
</evidence>
<reference evidence="12 13" key="1">
    <citation type="journal article" date="2014" name="Nature">
        <title>Sequential evolution of bacterial morphology by co-option of a developmental regulator.</title>
        <authorList>
            <person name="Jiang C."/>
            <person name="Brown P.J."/>
            <person name="Ducret A."/>
            <person name="Brun Y.V."/>
        </authorList>
    </citation>
    <scope>NUCLEOTIDE SEQUENCE [LARGE SCALE GENOMIC DNA]</scope>
    <source>
        <strain evidence="12 13">DSM 16100</strain>
    </source>
</reference>
<comment type="caution">
    <text evidence="12">The sequence shown here is derived from an EMBL/GenBank/DDBJ whole genome shotgun (WGS) entry which is preliminary data.</text>
</comment>
<feature type="binding site" evidence="7">
    <location>
        <position position="189"/>
    </location>
    <ligand>
        <name>UDP-N-acetyl-alpha-D-muramoyl-L-alanyl-D-glutamate</name>
        <dbReference type="ChEBI" id="CHEBI:83900"/>
    </ligand>
</feature>
<evidence type="ECO:0000256" key="8">
    <source>
        <dbReference type="RuleBase" id="RU004135"/>
    </source>
</evidence>
<evidence type="ECO:0000256" key="1">
    <source>
        <dbReference type="ARBA" id="ARBA00005898"/>
    </source>
</evidence>
<evidence type="ECO:0000259" key="11">
    <source>
        <dbReference type="Pfam" id="PF08245"/>
    </source>
</evidence>
<dbReference type="eggNOG" id="COG0769">
    <property type="taxonomic scope" value="Bacteria"/>
</dbReference>
<comment type="cofactor">
    <cofactor evidence="7">
        <name>Mg(2+)</name>
        <dbReference type="ChEBI" id="CHEBI:18420"/>
    </cofactor>
</comment>
<dbReference type="Pfam" id="PF02875">
    <property type="entry name" value="Mur_ligase_C"/>
    <property type="match status" value="1"/>
</dbReference>
<evidence type="ECO:0000313" key="13">
    <source>
        <dbReference type="Proteomes" id="UP000017837"/>
    </source>
</evidence>
<evidence type="ECO:0000256" key="4">
    <source>
        <dbReference type="ARBA" id="ARBA00022984"/>
    </source>
</evidence>
<feature type="binding site" evidence="7">
    <location>
        <begin position="409"/>
        <end position="412"/>
    </location>
    <ligand>
        <name>meso-2,6-diaminopimelate</name>
        <dbReference type="ChEBI" id="CHEBI:57791"/>
    </ligand>
</feature>
<name>V4PEQ0_9CAUL</name>
<feature type="binding site" evidence="7">
    <location>
        <begin position="154"/>
        <end position="155"/>
    </location>
    <ligand>
        <name>UDP-N-acetyl-alpha-D-muramoyl-L-alanyl-D-glutamate</name>
        <dbReference type="ChEBI" id="CHEBI:83900"/>
    </ligand>
</feature>
<dbReference type="SUPFAM" id="SSF53244">
    <property type="entry name" value="MurD-like peptide ligases, peptide-binding domain"/>
    <property type="match status" value="1"/>
</dbReference>
<dbReference type="Pfam" id="PF01225">
    <property type="entry name" value="Mur_ligase"/>
    <property type="match status" value="1"/>
</dbReference>
<dbReference type="GO" id="GO:0005524">
    <property type="term" value="F:ATP binding"/>
    <property type="evidence" value="ECO:0007669"/>
    <property type="project" value="UniProtKB-UniRule"/>
</dbReference>
<feature type="binding site" evidence="7">
    <location>
        <position position="187"/>
    </location>
    <ligand>
        <name>UDP-N-acetyl-alpha-D-muramoyl-L-alanyl-D-glutamate</name>
        <dbReference type="ChEBI" id="CHEBI:83900"/>
    </ligand>
</feature>
<dbReference type="GO" id="GO:0008360">
    <property type="term" value="P:regulation of cell shape"/>
    <property type="evidence" value="ECO:0007669"/>
    <property type="project" value="UniProtKB-KW"/>
</dbReference>